<dbReference type="PROSITE" id="PS50106">
    <property type="entry name" value="PDZ"/>
    <property type="match status" value="1"/>
</dbReference>
<dbReference type="SUPFAM" id="SSF50156">
    <property type="entry name" value="PDZ domain-like"/>
    <property type="match status" value="1"/>
</dbReference>
<dbReference type="AlphaFoldDB" id="A0A068NW33"/>
<dbReference type="STRING" id="661478.OP10G_4283"/>
<dbReference type="InterPro" id="IPR036034">
    <property type="entry name" value="PDZ_sf"/>
</dbReference>
<dbReference type="RefSeq" id="WP_025228460.1">
    <property type="nucleotide sequence ID" value="NZ_CP007139.1"/>
</dbReference>
<dbReference type="EMBL" id="CP007139">
    <property type="protein sequence ID" value="AIE87651.1"/>
    <property type="molecule type" value="Genomic_DNA"/>
</dbReference>
<dbReference type="SMART" id="SM00228">
    <property type="entry name" value="PDZ"/>
    <property type="match status" value="1"/>
</dbReference>
<dbReference type="InterPro" id="IPR021109">
    <property type="entry name" value="Peptidase_aspartic_dom_sf"/>
</dbReference>
<dbReference type="Pfam" id="PF17820">
    <property type="entry name" value="PDZ_6"/>
    <property type="match status" value="1"/>
</dbReference>
<name>A0A068NW33_FIMGI</name>
<gene>
    <name evidence="2" type="ORF">OP10G_4283</name>
</gene>
<dbReference type="eggNOG" id="COG0793">
    <property type="taxonomic scope" value="Bacteria"/>
</dbReference>
<sequence>MPILSALLLSTFVAHGQSAVEVPFRRGEESIIVDATVNGRPLSLMFDTGFSGAVNADNTMNLGKPTGKMILRDFVREVEAPTVKITSLKLGDKSIDPEGMEAVMTPPADYSFAFNTHCDGLMGFEVIQKNITEINFEKNKFIFYPSSMDITKRVPDNKRTFLVKMLPTGHNSIELPVKTPSGKSMMLALDTGNSFYATTHRDVLERVELWGSQSAKFGQLAGVASGTVESFNIKMPPLTIFGVPVESSVWDVIDLPSSSAEGDGTVGFGFLKNFNIIIDYERRRVWLENFTGKSGNEPQGEIGLSAGYSVSRKGIFVARVSPESPADKAGLKEGDQLLAVDGLDLTHQSFRTLRRLFEGPVGSKVKLAVSHNGALKRMEVERQPLVNLANGAS</sequence>
<reference evidence="2 3" key="1">
    <citation type="journal article" date="2014" name="PLoS ONE">
        <title>The first complete genome sequence of the class fimbriimonadia in the phylum armatimonadetes.</title>
        <authorList>
            <person name="Hu Z.Y."/>
            <person name="Wang Y.Z."/>
            <person name="Im W.T."/>
            <person name="Wang S.Y."/>
            <person name="Zhao G.P."/>
            <person name="Zheng H.J."/>
            <person name="Quan Z.X."/>
        </authorList>
    </citation>
    <scope>NUCLEOTIDE SEQUENCE [LARGE SCALE GENOMIC DNA]</scope>
    <source>
        <strain evidence="2">Gsoil 348</strain>
    </source>
</reference>
<dbReference type="HOGENOM" id="CLU_701600_0_0_0"/>
<dbReference type="OrthoDB" id="9782003at2"/>
<protein>
    <recommendedName>
        <fullName evidence="1">PDZ domain-containing protein</fullName>
    </recommendedName>
</protein>
<evidence type="ECO:0000313" key="3">
    <source>
        <dbReference type="Proteomes" id="UP000027982"/>
    </source>
</evidence>
<dbReference type="Gene3D" id="2.40.70.10">
    <property type="entry name" value="Acid Proteases"/>
    <property type="match status" value="2"/>
</dbReference>
<dbReference type="KEGG" id="fgi:OP10G_4283"/>
<dbReference type="Proteomes" id="UP000027982">
    <property type="component" value="Chromosome"/>
</dbReference>
<dbReference type="InterPro" id="IPR001478">
    <property type="entry name" value="PDZ"/>
</dbReference>
<evidence type="ECO:0000259" key="1">
    <source>
        <dbReference type="PROSITE" id="PS50106"/>
    </source>
</evidence>
<keyword evidence="3" id="KW-1185">Reference proteome</keyword>
<accession>A0A068NW33</accession>
<organism evidence="2 3">
    <name type="scientific">Fimbriimonas ginsengisoli Gsoil 348</name>
    <dbReference type="NCBI Taxonomy" id="661478"/>
    <lineage>
        <taxon>Bacteria</taxon>
        <taxon>Bacillati</taxon>
        <taxon>Armatimonadota</taxon>
        <taxon>Fimbriimonadia</taxon>
        <taxon>Fimbriimonadales</taxon>
        <taxon>Fimbriimonadaceae</taxon>
        <taxon>Fimbriimonas</taxon>
    </lineage>
</organism>
<dbReference type="Gene3D" id="2.30.42.10">
    <property type="match status" value="1"/>
</dbReference>
<feature type="domain" description="PDZ" evidence="1">
    <location>
        <begin position="299"/>
        <end position="349"/>
    </location>
</feature>
<proteinExistence type="predicted"/>
<evidence type="ECO:0000313" key="2">
    <source>
        <dbReference type="EMBL" id="AIE87651.1"/>
    </source>
</evidence>
<dbReference type="InterPro" id="IPR041489">
    <property type="entry name" value="PDZ_6"/>
</dbReference>